<dbReference type="InterPro" id="IPR017896">
    <property type="entry name" value="4Fe4S_Fe-S-bd"/>
</dbReference>
<dbReference type="SUPFAM" id="SSF46548">
    <property type="entry name" value="alpha-helical ferredoxin"/>
    <property type="match status" value="1"/>
</dbReference>
<evidence type="ECO:0000313" key="10">
    <source>
        <dbReference type="EMBL" id="NYI51035.1"/>
    </source>
</evidence>
<dbReference type="Pfam" id="PF13183">
    <property type="entry name" value="Fer4_8"/>
    <property type="match status" value="1"/>
</dbReference>
<dbReference type="PANTHER" id="PTHR11748:SF111">
    <property type="entry name" value="D-LACTATE DEHYDROGENASE, MITOCHONDRIAL-RELATED"/>
    <property type="match status" value="1"/>
</dbReference>
<feature type="domain" description="FAD-binding PCMH-type" evidence="9">
    <location>
        <begin position="37"/>
        <end position="265"/>
    </location>
</feature>
<evidence type="ECO:0000256" key="1">
    <source>
        <dbReference type="ARBA" id="ARBA00001974"/>
    </source>
</evidence>
<evidence type="ECO:0000259" key="8">
    <source>
        <dbReference type="PROSITE" id="PS51379"/>
    </source>
</evidence>
<dbReference type="RefSeq" id="WP_179400424.1">
    <property type="nucleotide sequence ID" value="NZ_JACCCY010000006.1"/>
</dbReference>
<dbReference type="FunFam" id="1.10.45.10:FF:000001">
    <property type="entry name" value="D-lactate dehydrogenase mitochondrial"/>
    <property type="match status" value="1"/>
</dbReference>
<dbReference type="EMBL" id="JACCCY010000006">
    <property type="protein sequence ID" value="NYI51035.1"/>
    <property type="molecule type" value="Genomic_DNA"/>
</dbReference>
<dbReference type="PROSITE" id="PS51379">
    <property type="entry name" value="4FE4S_FER_2"/>
    <property type="match status" value="1"/>
</dbReference>
<dbReference type="Pfam" id="PF01565">
    <property type="entry name" value="FAD_binding_4"/>
    <property type="match status" value="1"/>
</dbReference>
<dbReference type="GO" id="GO:0051536">
    <property type="term" value="F:iron-sulfur cluster binding"/>
    <property type="evidence" value="ECO:0007669"/>
    <property type="project" value="InterPro"/>
</dbReference>
<evidence type="ECO:0000256" key="5">
    <source>
        <dbReference type="ARBA" id="ARBA00022946"/>
    </source>
</evidence>
<comment type="similarity">
    <text evidence="2">Belongs to the FAD-binding oxidoreductase/transferase type 4 family.</text>
</comment>
<dbReference type="Proteomes" id="UP000574332">
    <property type="component" value="Unassembled WGS sequence"/>
</dbReference>
<evidence type="ECO:0000313" key="11">
    <source>
        <dbReference type="Proteomes" id="UP000574332"/>
    </source>
</evidence>
<dbReference type="AlphaFoldDB" id="A0A8E2D6L7"/>
<dbReference type="InterPro" id="IPR016167">
    <property type="entry name" value="FAD-bd_PCMH_sub1"/>
</dbReference>
<keyword evidence="4" id="KW-0274">FAD</keyword>
<dbReference type="Gene3D" id="1.10.1060.10">
    <property type="entry name" value="Alpha-helical ferredoxin"/>
    <property type="match status" value="1"/>
</dbReference>
<dbReference type="InterPro" id="IPR016169">
    <property type="entry name" value="FAD-bd_PCMH_sub2"/>
</dbReference>
<dbReference type="Pfam" id="PF02754">
    <property type="entry name" value="CCG"/>
    <property type="match status" value="2"/>
</dbReference>
<evidence type="ECO:0000256" key="3">
    <source>
        <dbReference type="ARBA" id="ARBA00022630"/>
    </source>
</evidence>
<keyword evidence="11" id="KW-1185">Reference proteome</keyword>
<dbReference type="GO" id="GO:1903457">
    <property type="term" value="P:lactate catabolic process"/>
    <property type="evidence" value="ECO:0007669"/>
    <property type="project" value="TreeGrafter"/>
</dbReference>
<dbReference type="GO" id="GO:0008720">
    <property type="term" value="F:D-lactate dehydrogenase (NAD+) activity"/>
    <property type="evidence" value="ECO:0007669"/>
    <property type="project" value="TreeGrafter"/>
</dbReference>
<name>A0A8E2D6L7_9PORP</name>
<dbReference type="InterPro" id="IPR004113">
    <property type="entry name" value="FAD-bd_oxidored_4_C"/>
</dbReference>
<keyword evidence="6" id="KW-0560">Oxidoreductase</keyword>
<evidence type="ECO:0000259" key="9">
    <source>
        <dbReference type="PROSITE" id="PS51387"/>
    </source>
</evidence>
<dbReference type="PROSITE" id="PS51387">
    <property type="entry name" value="FAD_PCMH"/>
    <property type="match status" value="1"/>
</dbReference>
<dbReference type="Gene3D" id="3.30.43.10">
    <property type="entry name" value="Uridine Diphospho-n-acetylenolpyruvylglucosamine Reductase, domain 2"/>
    <property type="match status" value="1"/>
</dbReference>
<dbReference type="InterPro" id="IPR016171">
    <property type="entry name" value="Vanillyl_alc_oxidase_C-sub2"/>
</dbReference>
<feature type="domain" description="4Fe-4S ferredoxin-type" evidence="8">
    <location>
        <begin position="520"/>
        <end position="551"/>
    </location>
</feature>
<evidence type="ECO:0000256" key="4">
    <source>
        <dbReference type="ARBA" id="ARBA00022827"/>
    </source>
</evidence>
<dbReference type="Gene3D" id="1.10.45.10">
    <property type="entry name" value="Vanillyl-alcohol Oxidase, Chain A, domain 4"/>
    <property type="match status" value="1"/>
</dbReference>
<organism evidence="10 11">
    <name type="scientific">Macellibacteroides fermentans</name>
    <dbReference type="NCBI Taxonomy" id="879969"/>
    <lineage>
        <taxon>Bacteria</taxon>
        <taxon>Pseudomonadati</taxon>
        <taxon>Bacteroidota</taxon>
        <taxon>Bacteroidia</taxon>
        <taxon>Bacteroidales</taxon>
        <taxon>Porphyromonadaceae</taxon>
        <taxon>Macellibacteroides</taxon>
    </lineage>
</organism>
<dbReference type="PANTHER" id="PTHR11748">
    <property type="entry name" value="D-LACTATE DEHYDROGENASE"/>
    <property type="match status" value="1"/>
</dbReference>
<dbReference type="SUPFAM" id="SSF56176">
    <property type="entry name" value="FAD-binding/transporter-associated domain-like"/>
    <property type="match status" value="1"/>
</dbReference>
<dbReference type="SUPFAM" id="SSF55103">
    <property type="entry name" value="FAD-linked oxidases, C-terminal domain"/>
    <property type="match status" value="1"/>
</dbReference>
<proteinExistence type="inferred from homology"/>
<evidence type="ECO:0000256" key="6">
    <source>
        <dbReference type="ARBA" id="ARBA00023002"/>
    </source>
</evidence>
<keyword evidence="5" id="KW-0809">Transit peptide</keyword>
<reference evidence="10 11" key="1">
    <citation type="submission" date="2020-07" db="EMBL/GenBank/DDBJ databases">
        <title>Genomic Encyclopedia of Type Strains, Phase IV (KMG-IV): sequencing the most valuable type-strain genomes for metagenomic binning, comparative biology and taxonomic classification.</title>
        <authorList>
            <person name="Goeker M."/>
        </authorList>
    </citation>
    <scope>NUCLEOTIDE SEQUENCE [LARGE SCALE GENOMIC DNA]</scope>
    <source>
        <strain evidence="10 11">DSM 23697</strain>
    </source>
</reference>
<dbReference type="EC" id="1.1.2.4" evidence="7"/>
<sequence length="934" mass="103710">MEAYKAYLHEISGFIPDERIYTDDLRLLTWGTDAGFYRLIPQIVVRSMNEDEVSRLLALADKHNLPVTFRAAGTSLSGQSISDSILIVAGKHWEKYSISEDLETITLQPGIIGERVNQILKPFGRKFAPDPASVKSAMVGGIVMNNASGMNCGTHANSDKMLLTARIVFADGTILDTSSEQSKENFRKSKPGFIEKIEQLRDYVQADEPFLSRILHKYSIKNVTGLNILPLAIYRDPFDIITHLLVGSEGTLAFLSEFTMKTGKDYPFKASAMLYFNDIKEACRAVVAMKKGPVMGAELLDKKSLESVNDPTGRGLTAVLTETMANTKEELYGQIEQIEGILSAFKTAVPVKFTDKEEEYAPYWAIRSGIFPSVGGTRKPGTTTLIEDVAFHIEDLPEATADLQQLLEKHGYPDACIYGHALEGNYHFIINQSFDTREQVAQYESLMNEIKTLVVDKYDGSLKAEHGTGRNMAPFVQYEWGEKAFALMKEIKSLFDPKNLLNPGVIFNDDPHCHIRHFKPMPLTNEHVDKCIECGFCEVNCLTAGFTLSSRQRIVAQREITRIKNIPEQQERLKRLKKQYAYAGNDTCAGDGLCATSCPMNINTGHLTHDLRAELLPQDSIGYQLGMWTANHFAGVKAMLRPVLTLADTAHSIIGTRNMTALAKGLRSVSGNSIPLWTSAMPKAYTPKATGSLKSELKVVYFPSCLNQTMGTAHSSPDHTPLVDKTVALLEKAGYEVIFPSNMNKLCCGTIWESKGMPEIADRKAVELEEALYIATENGRYPVLCDQSPCLYRMRNTMKSVKLYEPAEFILTFLCDKLEFTPIKQPVAIHITCSMKKMKLEKQLIALAGLCSEKVLVPEEVGCCGFAGDKGFTHPEVNAYALRKLRPQLEKAGIEVGYSNSRTCEIGLTTNSDIPYLSIVYLVDQCTKQKGGNS</sequence>
<comment type="cofactor">
    <cofactor evidence="1">
        <name>FAD</name>
        <dbReference type="ChEBI" id="CHEBI:57692"/>
    </cofactor>
</comment>
<dbReference type="InterPro" id="IPR006094">
    <property type="entry name" value="Oxid_FAD_bind_N"/>
</dbReference>
<dbReference type="Gene3D" id="3.30.70.2740">
    <property type="match status" value="1"/>
</dbReference>
<evidence type="ECO:0000256" key="7">
    <source>
        <dbReference type="ARBA" id="ARBA00038897"/>
    </source>
</evidence>
<keyword evidence="3" id="KW-0285">Flavoprotein</keyword>
<evidence type="ECO:0000256" key="2">
    <source>
        <dbReference type="ARBA" id="ARBA00008000"/>
    </source>
</evidence>
<protein>
    <recommendedName>
        <fullName evidence="7">D-lactate dehydrogenase (cytochrome)</fullName>
        <ecNumber evidence="7">1.1.2.4</ecNumber>
    </recommendedName>
</protein>
<dbReference type="InterPro" id="IPR016166">
    <property type="entry name" value="FAD-bd_PCMH"/>
</dbReference>
<dbReference type="Pfam" id="PF02913">
    <property type="entry name" value="FAD-oxidase_C"/>
    <property type="match status" value="1"/>
</dbReference>
<dbReference type="InterPro" id="IPR036318">
    <property type="entry name" value="FAD-bd_PCMH-like_sf"/>
</dbReference>
<dbReference type="GO" id="GO:0004458">
    <property type="term" value="F:D-lactate dehydrogenase (cytochrome) activity"/>
    <property type="evidence" value="ECO:0007669"/>
    <property type="project" value="UniProtKB-EC"/>
</dbReference>
<comment type="caution">
    <text evidence="10">The sequence shown here is derived from an EMBL/GenBank/DDBJ whole genome shotgun (WGS) entry which is preliminary data.</text>
</comment>
<gene>
    <name evidence="10" type="ORF">F5613_003203</name>
</gene>
<dbReference type="GO" id="GO:0071949">
    <property type="term" value="F:FAD binding"/>
    <property type="evidence" value="ECO:0007669"/>
    <property type="project" value="InterPro"/>
</dbReference>
<dbReference type="Gene3D" id="3.30.465.10">
    <property type="match status" value="1"/>
</dbReference>
<dbReference type="InterPro" id="IPR004017">
    <property type="entry name" value="Cys_rich_dom"/>
</dbReference>
<dbReference type="InterPro" id="IPR016164">
    <property type="entry name" value="FAD-linked_Oxase-like_C"/>
</dbReference>
<accession>A0A8E2D6L7</accession>
<dbReference type="InterPro" id="IPR009051">
    <property type="entry name" value="Helical_ferredxn"/>
</dbReference>